<feature type="domain" description="DUF2382" evidence="1">
    <location>
        <begin position="17"/>
        <end position="123"/>
    </location>
</feature>
<dbReference type="EMBL" id="CP097635">
    <property type="protein sequence ID" value="URI07887.1"/>
    <property type="molecule type" value="Genomic_DNA"/>
</dbReference>
<sequence>MNKPVPPSQPAPAVVPVIAESVVVQRQVETAGQLRVRIRATTVTEQVPLEQVVQQAHVERVAVGRPCAEREPARYESDVLVVPVYEEVVTISRQLVLKEELRVRLMNTTSSTVQAVDVRREEAIVERLQPDGSWVEVKDDQGNSETP</sequence>
<reference evidence="2" key="1">
    <citation type="submission" date="2022-05" db="EMBL/GenBank/DDBJ databases">
        <title>An RpoN-dependent PEP-CTERM gene is involved in floc formation of an Aquincola tertiaricarbonis strain.</title>
        <authorList>
            <person name="Qiu D."/>
            <person name="Xia M."/>
        </authorList>
    </citation>
    <scope>NUCLEOTIDE SEQUENCE</scope>
    <source>
        <strain evidence="2">RN12</strain>
    </source>
</reference>
<evidence type="ECO:0000313" key="3">
    <source>
        <dbReference type="Proteomes" id="UP001056201"/>
    </source>
</evidence>
<evidence type="ECO:0000313" key="2">
    <source>
        <dbReference type="EMBL" id="URI07887.1"/>
    </source>
</evidence>
<proteinExistence type="predicted"/>
<dbReference type="Proteomes" id="UP001056201">
    <property type="component" value="Chromosome 1"/>
</dbReference>
<organism evidence="2 3">
    <name type="scientific">Aquincola tertiaricarbonis</name>
    <dbReference type="NCBI Taxonomy" id="391953"/>
    <lineage>
        <taxon>Bacteria</taxon>
        <taxon>Pseudomonadati</taxon>
        <taxon>Pseudomonadota</taxon>
        <taxon>Betaproteobacteria</taxon>
        <taxon>Burkholderiales</taxon>
        <taxon>Sphaerotilaceae</taxon>
        <taxon>Aquincola</taxon>
    </lineage>
</organism>
<dbReference type="RefSeq" id="WP_250196112.1">
    <property type="nucleotide sequence ID" value="NZ_CP097635.1"/>
</dbReference>
<evidence type="ECO:0000259" key="1">
    <source>
        <dbReference type="Pfam" id="PF09557"/>
    </source>
</evidence>
<dbReference type="InterPro" id="IPR019060">
    <property type="entry name" value="DUF2382"/>
</dbReference>
<name>A0ABY4S7N3_AQUTE</name>
<accession>A0ABY4S7N3</accession>
<protein>
    <submittedName>
        <fullName evidence="2">YsnF/AvaK domain-containing protein</fullName>
    </submittedName>
</protein>
<keyword evidence="3" id="KW-1185">Reference proteome</keyword>
<gene>
    <name evidence="2" type="ORF">MW290_04685</name>
</gene>
<dbReference type="Pfam" id="PF09557">
    <property type="entry name" value="DUF2382"/>
    <property type="match status" value="1"/>
</dbReference>